<reference evidence="1" key="1">
    <citation type="submission" date="2019-08" db="EMBL/GenBank/DDBJ databases">
        <authorList>
            <person name="Kucharzyk K."/>
            <person name="Murdoch R.W."/>
            <person name="Higgins S."/>
            <person name="Loffler F."/>
        </authorList>
    </citation>
    <scope>NUCLEOTIDE SEQUENCE</scope>
</reference>
<dbReference type="GO" id="GO:0008887">
    <property type="term" value="F:glycerate kinase activity"/>
    <property type="evidence" value="ECO:0007669"/>
    <property type="project" value="InterPro"/>
</dbReference>
<evidence type="ECO:0000313" key="1">
    <source>
        <dbReference type="EMBL" id="MPN17720.1"/>
    </source>
</evidence>
<dbReference type="EMBL" id="VSSQ01064907">
    <property type="protein sequence ID" value="MPN17720.1"/>
    <property type="molecule type" value="Genomic_DNA"/>
</dbReference>
<dbReference type="GO" id="GO:0031388">
    <property type="term" value="P:organic acid phosphorylation"/>
    <property type="evidence" value="ECO:0007669"/>
    <property type="project" value="InterPro"/>
</dbReference>
<dbReference type="AlphaFoldDB" id="A0A645FVJ1"/>
<organism evidence="1">
    <name type="scientific">bioreactor metagenome</name>
    <dbReference type="NCBI Taxonomy" id="1076179"/>
    <lineage>
        <taxon>unclassified sequences</taxon>
        <taxon>metagenomes</taxon>
        <taxon>ecological metagenomes</taxon>
    </lineage>
</organism>
<dbReference type="InterPro" id="IPR036129">
    <property type="entry name" value="Glycerate_kinase_sf"/>
</dbReference>
<name>A0A645FVJ1_9ZZZZ</name>
<dbReference type="PROSITE" id="PS51257">
    <property type="entry name" value="PROKAR_LIPOPROTEIN"/>
    <property type="match status" value="1"/>
</dbReference>
<dbReference type="InterPro" id="IPR004381">
    <property type="entry name" value="Glycerate_kinase"/>
</dbReference>
<sequence>MAKIAGQYGIPTLCLSGTLGQGCENVLEQGIAGLMSITPRPLSLEECLSSARELVQDAAARLCRVLQVGMQVGPVTGKEG</sequence>
<proteinExistence type="predicted"/>
<dbReference type="Pfam" id="PF02595">
    <property type="entry name" value="Gly_kinase"/>
    <property type="match status" value="1"/>
</dbReference>
<evidence type="ECO:0008006" key="2">
    <source>
        <dbReference type="Google" id="ProtNLM"/>
    </source>
</evidence>
<accession>A0A645FVJ1</accession>
<gene>
    <name evidence="1" type="ORF">SDC9_165075</name>
</gene>
<dbReference type="InterPro" id="IPR018197">
    <property type="entry name" value="Glycerate_kinase_RE-like"/>
</dbReference>
<dbReference type="SUPFAM" id="SSF110738">
    <property type="entry name" value="Glycerate kinase I"/>
    <property type="match status" value="1"/>
</dbReference>
<protein>
    <recommendedName>
        <fullName evidence="2">Glycerate 3-kinase</fullName>
    </recommendedName>
</protein>
<dbReference type="Gene3D" id="3.40.50.10350">
    <property type="entry name" value="Glycerate kinase, domain 1"/>
    <property type="match status" value="1"/>
</dbReference>
<comment type="caution">
    <text evidence="1">The sequence shown here is derived from an EMBL/GenBank/DDBJ whole genome shotgun (WGS) entry which is preliminary data.</text>
</comment>